<dbReference type="InterPro" id="IPR011701">
    <property type="entry name" value="MFS"/>
</dbReference>
<dbReference type="Pfam" id="PF07690">
    <property type="entry name" value="MFS_1"/>
    <property type="match status" value="1"/>
</dbReference>
<proteinExistence type="predicted"/>
<evidence type="ECO:0000313" key="3">
    <source>
        <dbReference type="EMBL" id="QSB17040.1"/>
    </source>
</evidence>
<keyword evidence="2" id="KW-0812">Transmembrane</keyword>
<feature type="transmembrane region" description="Helical" evidence="2">
    <location>
        <begin position="229"/>
        <end position="251"/>
    </location>
</feature>
<dbReference type="SUPFAM" id="SSF103473">
    <property type="entry name" value="MFS general substrate transporter"/>
    <property type="match status" value="1"/>
</dbReference>
<name>A0A895YSF9_9ACTN</name>
<feature type="transmembrane region" description="Helical" evidence="2">
    <location>
        <begin position="106"/>
        <end position="126"/>
    </location>
</feature>
<dbReference type="AlphaFoldDB" id="A0A895YSF9"/>
<dbReference type="EMBL" id="CP070499">
    <property type="protein sequence ID" value="QSB17040.1"/>
    <property type="molecule type" value="Genomic_DNA"/>
</dbReference>
<reference evidence="3" key="1">
    <citation type="submission" date="2021-02" db="EMBL/GenBank/DDBJ databases">
        <title>Natrosporangium hydrolyticum gen. nov., sp. nov, a haloalkaliphilic actinobacterium from a soda solonchak soil.</title>
        <authorList>
            <person name="Sorokin D.Y."/>
            <person name="Khijniak T.V."/>
            <person name="Zakharycheva A.P."/>
            <person name="Boueva O.V."/>
            <person name="Ariskina E.V."/>
            <person name="Hahnke R.L."/>
            <person name="Bunk B."/>
            <person name="Sproer C."/>
            <person name="Schumann P."/>
            <person name="Evtushenko L.I."/>
            <person name="Kublanov I.V."/>
        </authorList>
    </citation>
    <scope>NUCLEOTIDE SEQUENCE</scope>
    <source>
        <strain evidence="3">DSM 106523</strain>
    </source>
</reference>
<keyword evidence="2" id="KW-0472">Membrane</keyword>
<evidence type="ECO:0000256" key="1">
    <source>
        <dbReference type="SAM" id="MobiDB-lite"/>
    </source>
</evidence>
<dbReference type="InterPro" id="IPR052524">
    <property type="entry name" value="MFS_Cyanate_Porter"/>
</dbReference>
<organism evidence="3 4">
    <name type="scientific">Natronosporangium hydrolyticum</name>
    <dbReference type="NCBI Taxonomy" id="2811111"/>
    <lineage>
        <taxon>Bacteria</taxon>
        <taxon>Bacillati</taxon>
        <taxon>Actinomycetota</taxon>
        <taxon>Actinomycetes</taxon>
        <taxon>Micromonosporales</taxon>
        <taxon>Micromonosporaceae</taxon>
        <taxon>Natronosporangium</taxon>
    </lineage>
</organism>
<sequence length="431" mass="44027">MTGAVGAPGRSRLLAALVGFGLVLVALNLRTPVTSLGALLTEVSEEVGLSPALAGVATMLPTISFGLVGGAAPWLVRRYPPARILTIAMVVLAAGTAARASTDSAAVFLACSALALAGIAISNVLLPMLVKLYFPTRIGMLTGAYTMSMILGNTAAAGASVPVAEVTGSWRVGIGVWALLALVAAVAWLPAAWRDRTPRRRPSPEYAARPGGRSDVSRPGRPAPVRTRLGWLMAIHFGAQALNGYAIMGWLAVLFRDAGYSPAAAGLAVAAVTLLGIPLAFVIPTVAAAVKDLRPVVLVLAAASVAGYTGLAVSPASPALLWLGLLAVGQAAFPFALTLIGLRSRTPVGTVSLSAFTQSAGYLVAGFGPLLVGVLYGVTGGWVAPLGFLIATILIQAVAGLAIARPRYFEDEIDSPGIDAAGEESRAELRR</sequence>
<evidence type="ECO:0000313" key="4">
    <source>
        <dbReference type="Proteomes" id="UP000662857"/>
    </source>
</evidence>
<accession>A0A895YSF9</accession>
<dbReference type="InterPro" id="IPR036259">
    <property type="entry name" value="MFS_trans_sf"/>
</dbReference>
<keyword evidence="2" id="KW-1133">Transmembrane helix</keyword>
<dbReference type="GO" id="GO:0022857">
    <property type="term" value="F:transmembrane transporter activity"/>
    <property type="evidence" value="ECO:0007669"/>
    <property type="project" value="InterPro"/>
</dbReference>
<feature type="transmembrane region" description="Helical" evidence="2">
    <location>
        <begin position="82"/>
        <end position="100"/>
    </location>
</feature>
<keyword evidence="4" id="KW-1185">Reference proteome</keyword>
<feature type="region of interest" description="Disordered" evidence="1">
    <location>
        <begin position="198"/>
        <end position="221"/>
    </location>
</feature>
<feature type="transmembrane region" description="Helical" evidence="2">
    <location>
        <begin position="172"/>
        <end position="193"/>
    </location>
</feature>
<dbReference type="PANTHER" id="PTHR23523:SF2">
    <property type="entry name" value="2-NITROIMIDAZOLE TRANSPORTER"/>
    <property type="match status" value="1"/>
</dbReference>
<dbReference type="KEGG" id="nhy:JQS43_01200"/>
<dbReference type="PANTHER" id="PTHR23523">
    <property type="match status" value="1"/>
</dbReference>
<feature type="transmembrane region" description="Helical" evidence="2">
    <location>
        <begin position="263"/>
        <end position="283"/>
    </location>
</feature>
<feature type="transmembrane region" description="Helical" evidence="2">
    <location>
        <begin position="295"/>
        <end position="313"/>
    </location>
</feature>
<dbReference type="Gene3D" id="1.20.1250.20">
    <property type="entry name" value="MFS general substrate transporter like domains"/>
    <property type="match status" value="1"/>
</dbReference>
<evidence type="ECO:0000256" key="2">
    <source>
        <dbReference type="SAM" id="Phobius"/>
    </source>
</evidence>
<feature type="transmembrane region" description="Helical" evidence="2">
    <location>
        <begin position="52"/>
        <end position="75"/>
    </location>
</feature>
<feature type="transmembrane region" description="Helical" evidence="2">
    <location>
        <begin position="319"/>
        <end position="342"/>
    </location>
</feature>
<gene>
    <name evidence="3" type="ORF">JQS43_01200</name>
</gene>
<feature type="transmembrane region" description="Helical" evidence="2">
    <location>
        <begin position="354"/>
        <end position="376"/>
    </location>
</feature>
<protein>
    <submittedName>
        <fullName evidence="3">MFS transporter</fullName>
    </submittedName>
</protein>
<feature type="transmembrane region" description="Helical" evidence="2">
    <location>
        <begin position="382"/>
        <end position="404"/>
    </location>
</feature>
<dbReference type="Proteomes" id="UP000662857">
    <property type="component" value="Chromosome"/>
</dbReference>
<feature type="transmembrane region" description="Helical" evidence="2">
    <location>
        <begin position="138"/>
        <end position="160"/>
    </location>
</feature>